<comment type="caution">
    <text evidence="2">The sequence shown here is derived from an EMBL/GenBank/DDBJ whole genome shotgun (WGS) entry which is preliminary data.</text>
</comment>
<dbReference type="EMBL" id="CABFNO020001268">
    <property type="protein sequence ID" value="CAG9975659.1"/>
    <property type="molecule type" value="Genomic_DNA"/>
</dbReference>
<accession>A0A9N9U2I5</accession>
<reference evidence="3" key="1">
    <citation type="submission" date="2019-06" db="EMBL/GenBank/DDBJ databases">
        <authorList>
            <person name="Broberg M."/>
        </authorList>
    </citation>
    <scope>NUCLEOTIDE SEQUENCE [LARGE SCALE GENOMIC DNA]</scope>
</reference>
<dbReference type="AlphaFoldDB" id="A0A9N9U2I5"/>
<feature type="non-terminal residue" evidence="2">
    <location>
        <position position="1"/>
    </location>
</feature>
<proteinExistence type="predicted"/>
<protein>
    <submittedName>
        <fullName evidence="2">Uncharacterized protein</fullName>
    </submittedName>
</protein>
<feature type="compositionally biased region" description="Low complexity" evidence="1">
    <location>
        <begin position="43"/>
        <end position="76"/>
    </location>
</feature>
<evidence type="ECO:0000313" key="2">
    <source>
        <dbReference type="EMBL" id="CAG9975659.1"/>
    </source>
</evidence>
<feature type="region of interest" description="Disordered" evidence="1">
    <location>
        <begin position="42"/>
        <end position="77"/>
    </location>
</feature>
<gene>
    <name evidence="2" type="ORF">CBYS24578_00013121</name>
</gene>
<dbReference type="Proteomes" id="UP000754883">
    <property type="component" value="Unassembled WGS sequence"/>
</dbReference>
<organism evidence="2 3">
    <name type="scientific">Clonostachys byssicola</name>
    <dbReference type="NCBI Taxonomy" id="160290"/>
    <lineage>
        <taxon>Eukaryota</taxon>
        <taxon>Fungi</taxon>
        <taxon>Dikarya</taxon>
        <taxon>Ascomycota</taxon>
        <taxon>Pezizomycotina</taxon>
        <taxon>Sordariomycetes</taxon>
        <taxon>Hypocreomycetidae</taxon>
        <taxon>Hypocreales</taxon>
        <taxon>Bionectriaceae</taxon>
        <taxon>Clonostachys</taxon>
    </lineage>
</organism>
<sequence length="100" mass="10744">MESPVDPATSSRWPPLKVNARMLIHCVLFESRSKALPARRRQAATMQARPTAAAVLNRSSSAPALRPSSPSPGSLPYHTTLPVPPLCGVRKEGVLSVCRC</sequence>
<name>A0A9N9U2I5_9HYPO</name>
<evidence type="ECO:0000313" key="3">
    <source>
        <dbReference type="Proteomes" id="UP000754883"/>
    </source>
</evidence>
<evidence type="ECO:0000256" key="1">
    <source>
        <dbReference type="SAM" id="MobiDB-lite"/>
    </source>
</evidence>
<keyword evidence="3" id="KW-1185">Reference proteome</keyword>
<reference evidence="2 3" key="2">
    <citation type="submission" date="2021-10" db="EMBL/GenBank/DDBJ databases">
        <authorList>
            <person name="Piombo E."/>
        </authorList>
    </citation>
    <scope>NUCLEOTIDE SEQUENCE [LARGE SCALE GENOMIC DNA]</scope>
</reference>